<dbReference type="SUPFAM" id="SSF49695">
    <property type="entry name" value="gamma-Crystallin-like"/>
    <property type="match status" value="3"/>
</dbReference>
<feature type="compositionally biased region" description="Basic and acidic residues" evidence="3">
    <location>
        <begin position="1190"/>
        <end position="1211"/>
    </location>
</feature>
<feature type="compositionally biased region" description="Basic and acidic residues" evidence="3">
    <location>
        <begin position="850"/>
        <end position="875"/>
    </location>
</feature>
<feature type="region of interest" description="Disordered" evidence="3">
    <location>
        <begin position="1903"/>
        <end position="1922"/>
    </location>
</feature>
<feature type="compositionally biased region" description="Basic and acidic residues" evidence="3">
    <location>
        <begin position="1442"/>
        <end position="1458"/>
    </location>
</feature>
<feature type="compositionally biased region" description="Basic and acidic residues" evidence="3">
    <location>
        <begin position="425"/>
        <end position="459"/>
    </location>
</feature>
<feature type="compositionally biased region" description="Basic and acidic residues" evidence="3">
    <location>
        <begin position="892"/>
        <end position="911"/>
    </location>
</feature>
<organism evidence="5 6">
    <name type="scientific">Sparus aurata</name>
    <name type="common">Gilthead sea bream</name>
    <dbReference type="NCBI Taxonomy" id="8175"/>
    <lineage>
        <taxon>Eukaryota</taxon>
        <taxon>Metazoa</taxon>
        <taxon>Chordata</taxon>
        <taxon>Craniata</taxon>
        <taxon>Vertebrata</taxon>
        <taxon>Euteleostomi</taxon>
        <taxon>Actinopterygii</taxon>
        <taxon>Neopterygii</taxon>
        <taxon>Teleostei</taxon>
        <taxon>Neoteleostei</taxon>
        <taxon>Acanthomorphata</taxon>
        <taxon>Eupercaria</taxon>
        <taxon>Spariformes</taxon>
        <taxon>Sparidae</taxon>
        <taxon>Sparus</taxon>
    </lineage>
</organism>
<feature type="compositionally biased region" description="Basic and acidic residues" evidence="3">
    <location>
        <begin position="1150"/>
        <end position="1175"/>
    </location>
</feature>
<feature type="compositionally biased region" description="Low complexity" evidence="3">
    <location>
        <begin position="56"/>
        <end position="70"/>
    </location>
</feature>
<dbReference type="GO" id="GO:0005212">
    <property type="term" value="F:structural constituent of eye lens"/>
    <property type="evidence" value="ECO:0007669"/>
    <property type="project" value="TreeGrafter"/>
</dbReference>
<comment type="similarity">
    <text evidence="1">Belongs to the beta/gamma-crystallin family.</text>
</comment>
<feature type="compositionally biased region" description="Basic and acidic residues" evidence="3">
    <location>
        <begin position="1519"/>
        <end position="1531"/>
    </location>
</feature>
<dbReference type="InterPro" id="IPR050252">
    <property type="entry name" value="Beta/Gamma-Crystallin"/>
</dbReference>
<name>A0A671W128_SPAAU</name>
<reference evidence="5" key="2">
    <citation type="submission" date="2025-08" db="UniProtKB">
        <authorList>
            <consortium name="Ensembl"/>
        </authorList>
    </citation>
    <scope>IDENTIFICATION</scope>
</reference>
<feature type="compositionally biased region" description="Basic and acidic residues" evidence="3">
    <location>
        <begin position="592"/>
        <end position="611"/>
    </location>
</feature>
<evidence type="ECO:0000313" key="6">
    <source>
        <dbReference type="Proteomes" id="UP000472265"/>
    </source>
</evidence>
<dbReference type="FunCoup" id="A0A671W128">
    <property type="interactions" value="11"/>
</dbReference>
<feature type="region of interest" description="Disordered" evidence="3">
    <location>
        <begin position="373"/>
        <end position="577"/>
    </location>
</feature>
<feature type="compositionally biased region" description="Polar residues" evidence="3">
    <location>
        <begin position="912"/>
        <end position="922"/>
    </location>
</feature>
<feature type="region of interest" description="Disordered" evidence="3">
    <location>
        <begin position="44"/>
        <end position="102"/>
    </location>
</feature>
<dbReference type="Pfam" id="PF00030">
    <property type="entry name" value="Crystall"/>
    <property type="match status" value="6"/>
</dbReference>
<feature type="compositionally biased region" description="Polar residues" evidence="3">
    <location>
        <begin position="758"/>
        <end position="778"/>
    </location>
</feature>
<feature type="compositionally biased region" description="Polar residues" evidence="3">
    <location>
        <begin position="1813"/>
        <end position="1824"/>
    </location>
</feature>
<feature type="compositionally biased region" description="Basic and acidic residues" evidence="3">
    <location>
        <begin position="373"/>
        <end position="393"/>
    </location>
</feature>
<dbReference type="PANTHER" id="PTHR11818">
    <property type="entry name" value="BETA/GAMMA CRYSTALLIN"/>
    <property type="match status" value="1"/>
</dbReference>
<feature type="compositionally biased region" description="Polar residues" evidence="3">
    <location>
        <begin position="1058"/>
        <end position="1078"/>
    </location>
</feature>
<feature type="domain" description="Beta/gamma crystallin 'Greek key'" evidence="4">
    <location>
        <begin position="2398"/>
        <end position="2442"/>
    </location>
</feature>
<dbReference type="Gene3D" id="2.80.10.50">
    <property type="match status" value="1"/>
</dbReference>
<protein>
    <submittedName>
        <fullName evidence="5">Crystallin beta-gamma domain containing 1a</fullName>
    </submittedName>
</protein>
<dbReference type="InterPro" id="IPR035992">
    <property type="entry name" value="Ricin_B-like_lectins"/>
</dbReference>
<proteinExistence type="inferred from homology"/>
<feature type="compositionally biased region" description="Basic and acidic residues" evidence="3">
    <location>
        <begin position="1741"/>
        <end position="1766"/>
    </location>
</feature>
<keyword evidence="2" id="KW-0677">Repeat</keyword>
<feature type="compositionally biased region" description="Basic and acidic residues" evidence="3">
    <location>
        <begin position="1226"/>
        <end position="1291"/>
    </location>
</feature>
<dbReference type="OMA" id="DWDPHSE"/>
<feature type="domain" description="Beta/gamma crystallin 'Greek key'" evidence="4">
    <location>
        <begin position="2003"/>
        <end position="2062"/>
    </location>
</feature>
<feature type="region of interest" description="Disordered" evidence="3">
    <location>
        <begin position="336"/>
        <end position="360"/>
    </location>
</feature>
<dbReference type="SMART" id="SM00247">
    <property type="entry name" value="XTALbg"/>
    <property type="match status" value="6"/>
</dbReference>
<feature type="region of interest" description="Disordered" evidence="3">
    <location>
        <begin position="592"/>
        <end position="633"/>
    </location>
</feature>
<feature type="compositionally biased region" description="Polar residues" evidence="3">
    <location>
        <begin position="1212"/>
        <end position="1222"/>
    </location>
</feature>
<feature type="compositionally biased region" description="Polar residues" evidence="3">
    <location>
        <begin position="1909"/>
        <end position="1922"/>
    </location>
</feature>
<feature type="compositionally biased region" description="Polar residues" evidence="3">
    <location>
        <begin position="1611"/>
        <end position="1630"/>
    </location>
</feature>
<evidence type="ECO:0000256" key="2">
    <source>
        <dbReference type="ARBA" id="ARBA00022737"/>
    </source>
</evidence>
<feature type="compositionally biased region" description="Polar residues" evidence="3">
    <location>
        <begin position="1360"/>
        <end position="1378"/>
    </location>
</feature>
<feature type="compositionally biased region" description="Basic and acidic residues" evidence="3">
    <location>
        <begin position="670"/>
        <end position="693"/>
    </location>
</feature>
<feature type="region of interest" description="Disordered" evidence="3">
    <location>
        <begin position="670"/>
        <end position="877"/>
    </location>
</feature>
<feature type="region of interest" description="Disordered" evidence="3">
    <location>
        <begin position="892"/>
        <end position="1177"/>
    </location>
</feature>
<feature type="compositionally biased region" description="Basic and acidic residues" evidence="3">
    <location>
        <begin position="1025"/>
        <end position="1057"/>
    </location>
</feature>
<dbReference type="PROSITE" id="PS50231">
    <property type="entry name" value="RICIN_B_LECTIN"/>
    <property type="match status" value="1"/>
</dbReference>
<feature type="region of interest" description="Disordered" evidence="3">
    <location>
        <begin position="1189"/>
        <end position="1489"/>
    </location>
</feature>
<feature type="compositionally biased region" description="Acidic residues" evidence="3">
    <location>
        <begin position="1661"/>
        <end position="1672"/>
    </location>
</feature>
<feature type="compositionally biased region" description="Basic and acidic residues" evidence="3">
    <location>
        <begin position="550"/>
        <end position="575"/>
    </location>
</feature>
<feature type="domain" description="Beta/gamma crystallin 'Greek key'" evidence="4">
    <location>
        <begin position="2217"/>
        <end position="2259"/>
    </location>
</feature>
<feature type="compositionally biased region" description="Basic and acidic residues" evidence="3">
    <location>
        <begin position="725"/>
        <end position="757"/>
    </location>
</feature>
<evidence type="ECO:0000259" key="4">
    <source>
        <dbReference type="PROSITE" id="PS50915"/>
    </source>
</evidence>
<feature type="compositionally biased region" description="Low complexity" evidence="3">
    <location>
        <begin position="345"/>
        <end position="360"/>
    </location>
</feature>
<feature type="domain" description="Beta/gamma crystallin 'Greek key'" evidence="4">
    <location>
        <begin position="2109"/>
        <end position="2151"/>
    </location>
</feature>
<dbReference type="PROSITE" id="PS50915">
    <property type="entry name" value="CRYSTALLIN_BETA_GAMMA"/>
    <property type="match status" value="9"/>
</dbReference>
<evidence type="ECO:0000256" key="1">
    <source>
        <dbReference type="ARBA" id="ARBA00009646"/>
    </source>
</evidence>
<feature type="domain" description="Beta/gamma crystallin 'Greek key'" evidence="4">
    <location>
        <begin position="2360"/>
        <end position="2397"/>
    </location>
</feature>
<sequence length="2667" mass="295890">MGVPATLSNSICIFLSASCLSSFQNLEEKRGVFNRITNFFNSKKKKSSSRHHSDASTDLSSPTSPSSQFSQREDGLKTPTPSLDSRMGAAGGETLSQSSSHSASSSASVLTCEADLPFADSDSSGRSSVRQVHVCRVSTAKLGFAESVVEEVSKRLRVSLEENTLKHTEGSADNHTTLSSLKIPLSKSTEASRSPNLTSISLGSKKTSVTVGEKGHITALKGITLGTQSSKSHVIATKQVDKDSPITSKENSGARRRAQIFSWDTVATALNPEEEEVLRGDSPVQLHKAIWVETHMGEEDDWEREEEKENDVMNEEEEGFRADSPPVLAVPVTVIPEDDSNTQGAAESSSTSSEALLSSEKAIIKKDVKVENEVTKQEEQQMKASKIDAKQESRPVILKDASIKTSGEEQKDKTTVVPDQVLGTDAEKKDKEAKELLTKEKEVRENESNLENKHTDVSKKSQTPELKASSAKSQSAEGTNEERETKAFGKNLPNEMANETAESEVSSQEDQASIICRNQDEDIKKNEENTPTGKAPGKTTDSKVLQMDTTQERSEIKSAEEEIERKDSSIKRMENKTTCTKSINEVTIQEDQKSKIVGDKDEDITKTEKNKSIQSQHPNANQVHKPKTETTESLKIKEDAKLSGKTTEKAVRKTDKKQEEKAIIKKDVKVENEVTKQEEQQMKASKIDAKQESRPVILKDASIKTSGEEQKDKTTVVPDQVLGTDAEKKDKEAKELLTKEKEVRENESNLENKHTDVSNKSQTPELKASSAKSQSAEGTNEERETKAFGKNLPNEMANETAESEVSSQEDQASIICRNQDEDIKKNEENTPTGKAPGKTTDSKVLQMDTTQERSEIKSAEEEIERKDSSIKRMENKTTCTKSINEVTIQEDQKSKIVGDKDEDITKTEKNKSIQSQHPNANQVHKPKTETKESLKIKEDAKLSGKTTEKAVRKTDKKQEEKAIIKKDVKVENEVTKQEEQQMKASKIDAKQESRPVILKDASIKTSGEEQKDKTTVVPDQVLGTDAEKKDKEAKELLTKEKEVRENESNLENKHTDVSNKSQTPELKASSAKSQSAEGTNEERETKAFGKNLPNEMANETAESEVSSQEDQASIICRNQDEDIKKNEENTPTGKAPGKTTDSKVLQMDTTQERSEIKSAEEEIERKDSSIKRMENKTTCTKSINEVTIQEDQKSKIVGDKDEDITKTEKNKSIQSQHPNANQVHKPKTETTESLKIKEDAKLSGKTTEKAVRKTDKKQEEKAIIKKDVKVENEVTKQEEQQMKASKIDATQESRPIILKDASIKTSGEEQKDKTTVVPDQVLGTDAEKKDKEAKELLTKEKEVRENESNLENKHTDVSKKSQTPELKASSAKSQSAEGTNEERETKAFGKNLPNEMANETAESEVSHHKDWTTVVAREQDEDIKTTEESASTSAESKCQKANLEKQIETEKAPEKTADGKVLQTDTTQGISKTQSTVGTKEDTETKYSSVKGSVNETAITNSNSEVSIQRVQKSIIHGDQSEDITKHDNKNMSRIPKCRNANPEQEPETVTKESLKTNEDTKLAEKTTEKAARKTNKKQEQQTIIKDGDRQIKASKTDANDPLKPTKPSLIDSSSLLATVKPSTPSQSLQLKKESPSSWLDVEYHQKQKREQNRSLNASASEDEPLESDDYDNFIRSIKQGSIPFSEPPKRHSHKKSPSPPFAMPAIKEDHFERTFDPEQFQFGLSKKSKSVRDLSPGMVIKEKAAKREGRAKEKHAQDKGKHTARDQMNSLDEVKGQDGVKEGINIDSGEENKQNNGEGPGKLTSRLGRMSILSSLLSTPQSSRKAKKEATSASNSTLSSNQQQDLPSAGKQGVVDSPLPGIDTDNKGTVIESAPSSSSPPPLQSFSEIKLPDHLEKYLKTNKRESEASQGSTQRNKTTFNSEGTVVPNLFSLKPPLPVSKTSQYYIFFQIPAVKGFHKRPGKIVIHEQAQFRGEAFELYCDTEDATTMTLSPVISVRVIRGCWLLYEKPGFQGRIIALEEGPTEHIVNVWAEEGTPTTLDQMGQPVQTAPMVIGSVRLAVRDYSMPRIDLFAEVNGLGRMSSYCDDTVEIGSYGMPQSTGSIKVHSGVWLVYTDPGFGGLVGVLEMGEYPCPESWGFPQPFIGSLRPLRMGAIRVEHPNEFQALVFEKPSFEGECIEVNSDMYNLHEEPQEEKTDEKQENKKTLSTVGSIKILGGLWVGYQEVDFEGQQYILEEGEYPHCSDWGGSEEGLLSLRPVCTDFLSPHVKLFSERNFDALGLSVDLLGPVINMEDVGYGVKTQSVNVMSGVWVAFEKPGFSGELYVLEKGLYGSPEDWGAPNFKISSIQPVFHDTLMGTTKFKVQLYSEPGFQGRLVALEDSIAALDEDFRPRSCKVLAGSWVAYEGAQFTENMYLLEKGEYPNTEAMGFLSSDTAVCSIQTVGHEFSLPSIVLFSKVGCRGRKVVLRNGAVNLLQTGLDARVRSLVVEGGMWVLYEGSNYCGRQLLLQPLHVADLCQFSGWQRIGSLRPLLQKQMYFRLRNRETGCVMSLTGTLDDIKLMRVQAVEETGGVEQIWLYRDGQLTCKLVEECILQTSGSVVMAGSRLCVSPEQGPSNLLWSITRDGLVCCHLKPDLVLEVKGGHQYDKNQVILNTFDERKVNQRWIVEIL</sequence>
<feature type="compositionally biased region" description="Basic and acidic residues" evidence="3">
    <location>
        <begin position="1773"/>
        <end position="1782"/>
    </location>
</feature>
<dbReference type="Gene3D" id="2.60.20.10">
    <property type="entry name" value="Crystallins"/>
    <property type="match status" value="6"/>
</dbReference>
<feature type="compositionally biased region" description="Basic and acidic residues" evidence="3">
    <location>
        <begin position="926"/>
        <end position="993"/>
    </location>
</feature>
<reference evidence="5" key="1">
    <citation type="submission" date="2021-04" db="EMBL/GenBank/DDBJ databases">
        <authorList>
            <consortium name="Wellcome Sanger Institute Data Sharing"/>
        </authorList>
    </citation>
    <scope>NUCLEOTIDE SEQUENCE [LARGE SCALE GENOMIC DNA]</scope>
</reference>
<feature type="compositionally biased region" description="Basic and acidic residues" evidence="3">
    <location>
        <begin position="1549"/>
        <end position="1601"/>
    </location>
</feature>
<gene>
    <name evidence="5" type="primary">crybg1a</name>
</gene>
<feature type="domain" description="Beta/gamma crystallin 'Greek key'" evidence="4">
    <location>
        <begin position="1963"/>
        <end position="2002"/>
    </location>
</feature>
<accession>A0A671W128</accession>
<feature type="compositionally biased region" description="Basic and acidic residues" evidence="3">
    <location>
        <begin position="1642"/>
        <end position="1653"/>
    </location>
</feature>
<feature type="compositionally biased region" description="Polar residues" evidence="3">
    <location>
        <begin position="1463"/>
        <end position="1478"/>
    </location>
</feature>
<keyword evidence="6" id="KW-1185">Reference proteome</keyword>
<feature type="compositionally biased region" description="Polar residues" evidence="3">
    <location>
        <begin position="612"/>
        <end position="622"/>
    </location>
</feature>
<feature type="compositionally biased region" description="Basic and acidic residues" evidence="3">
    <location>
        <begin position="518"/>
        <end position="528"/>
    </location>
</feature>
<dbReference type="GO" id="GO:0007601">
    <property type="term" value="P:visual perception"/>
    <property type="evidence" value="ECO:0007669"/>
    <property type="project" value="TreeGrafter"/>
</dbReference>
<feature type="domain" description="Beta/gamma crystallin 'Greek key'" evidence="4">
    <location>
        <begin position="2489"/>
        <end position="2530"/>
    </location>
</feature>
<dbReference type="Ensembl" id="ENSSAUT00010032011.1">
    <property type="protein sequence ID" value="ENSSAUP00010030371.1"/>
    <property type="gene ID" value="ENSSAUG00010013018.1"/>
</dbReference>
<feature type="domain" description="Beta/gamma crystallin 'Greek key'" evidence="4">
    <location>
        <begin position="2163"/>
        <end position="2216"/>
    </location>
</feature>
<dbReference type="SUPFAM" id="SSF50370">
    <property type="entry name" value="Ricin B-like lectins"/>
    <property type="match status" value="1"/>
</dbReference>
<feature type="region of interest" description="Disordered" evidence="3">
    <location>
        <begin position="1728"/>
        <end position="1888"/>
    </location>
</feature>
<feature type="compositionally biased region" description="Basic and acidic residues" evidence="3">
    <location>
        <begin position="818"/>
        <end position="828"/>
    </location>
</feature>
<dbReference type="GO" id="GO:0002088">
    <property type="term" value="P:lens development in camera-type eye"/>
    <property type="evidence" value="ECO:0007669"/>
    <property type="project" value="TreeGrafter"/>
</dbReference>
<dbReference type="InterPro" id="IPR001064">
    <property type="entry name" value="Beta/gamma_crystallin"/>
</dbReference>
<reference evidence="5" key="3">
    <citation type="submission" date="2025-09" db="UniProtKB">
        <authorList>
            <consortium name="Ensembl"/>
        </authorList>
    </citation>
    <scope>IDENTIFICATION</scope>
</reference>
<feature type="domain" description="Beta/gamma crystallin 'Greek key'" evidence="4">
    <location>
        <begin position="2308"/>
        <end position="2350"/>
    </location>
</feature>
<dbReference type="InParanoid" id="A0A671W128"/>
<evidence type="ECO:0000256" key="3">
    <source>
        <dbReference type="SAM" id="MobiDB-lite"/>
    </source>
</evidence>
<feature type="compositionally biased region" description="Low complexity" evidence="3">
    <location>
        <begin position="1832"/>
        <end position="1844"/>
    </location>
</feature>
<feature type="region of interest" description="Disordered" evidence="3">
    <location>
        <begin position="1513"/>
        <end position="1705"/>
    </location>
</feature>
<feature type="compositionally biased region" description="Basic and acidic residues" evidence="3">
    <location>
        <begin position="1325"/>
        <end position="1359"/>
    </location>
</feature>
<dbReference type="Proteomes" id="UP000472265">
    <property type="component" value="Chromosome 16"/>
</dbReference>
<feature type="compositionally biased region" description="Polar residues" evidence="3">
    <location>
        <begin position="460"/>
        <end position="478"/>
    </location>
</feature>
<dbReference type="GeneTree" id="ENSGT00940000155695"/>
<dbReference type="PANTHER" id="PTHR11818:SF2">
    <property type="entry name" value="BETA_GAMMA CRYSTALLIN DOMAIN-CONTAINING PROTEIN 1"/>
    <property type="match status" value="1"/>
</dbReference>
<feature type="compositionally biased region" description="Basic and acidic residues" evidence="3">
    <location>
        <begin position="1118"/>
        <end position="1128"/>
    </location>
</feature>
<feature type="region of interest" description="Disordered" evidence="3">
    <location>
        <begin position="297"/>
        <end position="322"/>
    </location>
</feature>
<evidence type="ECO:0000313" key="5">
    <source>
        <dbReference type="Ensembl" id="ENSSAUP00010030371.1"/>
    </source>
</evidence>
<dbReference type="InterPro" id="IPR011024">
    <property type="entry name" value="G_crystallin-like"/>
</dbReference>